<evidence type="ECO:0000256" key="1">
    <source>
        <dbReference type="SAM" id="SignalP"/>
    </source>
</evidence>
<protein>
    <submittedName>
        <fullName evidence="2">Uncharacterized protein</fullName>
    </submittedName>
</protein>
<feature type="signal peptide" evidence="1">
    <location>
        <begin position="1"/>
        <end position="24"/>
    </location>
</feature>
<organism evidence="2">
    <name type="scientific">Balaenoptera musculus</name>
    <name type="common">Blue whale</name>
    <dbReference type="NCBI Taxonomy" id="9771"/>
    <lineage>
        <taxon>Eukaryota</taxon>
        <taxon>Metazoa</taxon>
        <taxon>Chordata</taxon>
        <taxon>Craniata</taxon>
        <taxon>Vertebrata</taxon>
        <taxon>Euteleostomi</taxon>
        <taxon>Mammalia</taxon>
        <taxon>Eutheria</taxon>
        <taxon>Laurasiatheria</taxon>
        <taxon>Artiodactyla</taxon>
        <taxon>Whippomorpha</taxon>
        <taxon>Cetacea</taxon>
        <taxon>Mysticeti</taxon>
        <taxon>Balaenopteridae</taxon>
        <taxon>Balaenoptera</taxon>
    </lineage>
</organism>
<reference evidence="2" key="1">
    <citation type="submission" date="2023-09" db="UniProtKB">
        <authorList>
            <consortium name="Ensembl"/>
        </authorList>
    </citation>
    <scope>IDENTIFICATION</scope>
</reference>
<dbReference type="OMA" id="PRLWYNH"/>
<accession>A0A8C0D7G9</accession>
<proteinExistence type="predicted"/>
<name>A0A8C0D7G9_BALMU</name>
<keyword evidence="1" id="KW-0732">Signal</keyword>
<dbReference type="AlphaFoldDB" id="A0A8C0D7G9"/>
<feature type="chain" id="PRO_5034973917" evidence="1">
    <location>
        <begin position="25"/>
        <end position="140"/>
    </location>
</feature>
<dbReference type="Ensembl" id="ENSBMST00010016607.1">
    <property type="protein sequence ID" value="ENSBMSP00010015000.1"/>
    <property type="gene ID" value="ENSBMSG00010010928.1"/>
</dbReference>
<sequence>VFPSPHRHQLVLSILLVAPPPSSCFQSSVVFVYRRFESNLFGSSRLWHNHNRNYSAISGPKAETLWRLGVWGWSGTGSAWASRLALLRVFRKPGSGGDSWSLNTLVTVSGCPLADLPVALVMRSNGKSSIGIILNMKENC</sequence>
<dbReference type="GeneTree" id="ENSGT00910000145938"/>
<evidence type="ECO:0000313" key="2">
    <source>
        <dbReference type="Ensembl" id="ENSBMSP00010015000.1"/>
    </source>
</evidence>